<accession>A0ABR8BCW9</accession>
<keyword evidence="1" id="KW-0238">DNA-binding</keyword>
<dbReference type="InterPro" id="IPR047057">
    <property type="entry name" value="MerR_fam"/>
</dbReference>
<sequence>MFKIGDFSRLGQVSVRMLRHYDDLGLLKPAHVDRFTDYRYYKIEQLPRLNRILALKDLGLTLEQIANLLEKDLPSEQLQHLLQLKQEELHQQLQDTQARLNRLSARLHQLEQEGQPSPYDVIVKSVPACCIASARHIVPSAGEMPKYRGMLIRQLYNWLEQQNITPIGHEMVIYHVSEYTETNIDMEFTIAIPEPIQLIGETAQGAITVRQLPAITQAASVVHSGMIHDITQAIAALFTWIGTNGYSSNGAIREIHLFGPETVRVRDHPVVVELQIPIAPF</sequence>
<dbReference type="InterPro" id="IPR011256">
    <property type="entry name" value="Reg_factor_effector_dom_sf"/>
</dbReference>
<organism evidence="4 5">
    <name type="scientific">Nostoc parmelioides FACHB-3921</name>
    <dbReference type="NCBI Taxonomy" id="2692909"/>
    <lineage>
        <taxon>Bacteria</taxon>
        <taxon>Bacillati</taxon>
        <taxon>Cyanobacteriota</taxon>
        <taxon>Cyanophyceae</taxon>
        <taxon>Nostocales</taxon>
        <taxon>Nostocaceae</taxon>
        <taxon>Nostoc</taxon>
    </lineage>
</organism>
<reference evidence="4 5" key="1">
    <citation type="journal article" date="2020" name="ISME J.">
        <title>Comparative genomics reveals insights into cyanobacterial evolution and habitat adaptation.</title>
        <authorList>
            <person name="Chen M.Y."/>
            <person name="Teng W.K."/>
            <person name="Zhao L."/>
            <person name="Hu C.X."/>
            <person name="Zhou Y.K."/>
            <person name="Han B.P."/>
            <person name="Song L.R."/>
            <person name="Shu W.S."/>
        </authorList>
    </citation>
    <scope>NUCLEOTIDE SEQUENCE [LARGE SCALE GENOMIC DNA]</scope>
    <source>
        <strain evidence="4 5">FACHB-3921</strain>
    </source>
</reference>
<dbReference type="InterPro" id="IPR029442">
    <property type="entry name" value="GyrI-like"/>
</dbReference>
<dbReference type="InterPro" id="IPR009061">
    <property type="entry name" value="DNA-bd_dom_put_sf"/>
</dbReference>
<dbReference type="SMART" id="SM00871">
    <property type="entry name" value="AraC_E_bind"/>
    <property type="match status" value="1"/>
</dbReference>
<dbReference type="Gene3D" id="1.10.1660.10">
    <property type="match status" value="1"/>
</dbReference>
<dbReference type="SUPFAM" id="SSF46955">
    <property type="entry name" value="Putative DNA-binding domain"/>
    <property type="match status" value="1"/>
</dbReference>
<dbReference type="Pfam" id="PF06445">
    <property type="entry name" value="GyrI-like"/>
    <property type="match status" value="1"/>
</dbReference>
<keyword evidence="5" id="KW-1185">Reference proteome</keyword>
<keyword evidence="2" id="KW-0175">Coiled coil</keyword>
<dbReference type="Proteomes" id="UP000621307">
    <property type="component" value="Unassembled WGS sequence"/>
</dbReference>
<feature type="domain" description="HTH merR-type" evidence="3">
    <location>
        <begin position="1"/>
        <end position="71"/>
    </location>
</feature>
<dbReference type="CDD" id="cd01107">
    <property type="entry name" value="HTH_BmrR"/>
    <property type="match status" value="1"/>
</dbReference>
<dbReference type="SMART" id="SM00422">
    <property type="entry name" value="HTH_MERR"/>
    <property type="match status" value="1"/>
</dbReference>
<dbReference type="EMBL" id="JACJQL010000011">
    <property type="protein sequence ID" value="MBD2251706.1"/>
    <property type="molecule type" value="Genomic_DNA"/>
</dbReference>
<feature type="coiled-coil region" evidence="2">
    <location>
        <begin position="86"/>
        <end position="113"/>
    </location>
</feature>
<dbReference type="Pfam" id="PF13411">
    <property type="entry name" value="MerR_1"/>
    <property type="match status" value="1"/>
</dbReference>
<evidence type="ECO:0000313" key="4">
    <source>
        <dbReference type="EMBL" id="MBD2251706.1"/>
    </source>
</evidence>
<dbReference type="SUPFAM" id="SSF55136">
    <property type="entry name" value="Probable bacterial effector-binding domain"/>
    <property type="match status" value="1"/>
</dbReference>
<comment type="caution">
    <text evidence="4">The sequence shown here is derived from an EMBL/GenBank/DDBJ whole genome shotgun (WGS) entry which is preliminary data.</text>
</comment>
<dbReference type="PROSITE" id="PS50937">
    <property type="entry name" value="HTH_MERR_2"/>
    <property type="match status" value="1"/>
</dbReference>
<protein>
    <submittedName>
        <fullName evidence="4">MerR family transcriptional regulator</fullName>
    </submittedName>
</protein>
<dbReference type="RefSeq" id="WP_190567361.1">
    <property type="nucleotide sequence ID" value="NZ_JACJQL010000011.1"/>
</dbReference>
<evidence type="ECO:0000259" key="3">
    <source>
        <dbReference type="PROSITE" id="PS50937"/>
    </source>
</evidence>
<evidence type="ECO:0000256" key="1">
    <source>
        <dbReference type="ARBA" id="ARBA00023125"/>
    </source>
</evidence>
<dbReference type="Gene3D" id="3.20.80.10">
    <property type="entry name" value="Regulatory factor, effector binding domain"/>
    <property type="match status" value="1"/>
</dbReference>
<proteinExistence type="predicted"/>
<dbReference type="InterPro" id="IPR000551">
    <property type="entry name" value="MerR-type_HTH_dom"/>
</dbReference>
<dbReference type="InterPro" id="IPR010499">
    <property type="entry name" value="AraC_E-bd"/>
</dbReference>
<gene>
    <name evidence="4" type="ORF">H6G14_10345</name>
</gene>
<evidence type="ECO:0000256" key="2">
    <source>
        <dbReference type="SAM" id="Coils"/>
    </source>
</evidence>
<dbReference type="PANTHER" id="PTHR30204">
    <property type="entry name" value="REDOX-CYCLING DRUG-SENSING TRANSCRIPTIONAL ACTIVATOR SOXR"/>
    <property type="match status" value="1"/>
</dbReference>
<name>A0ABR8BCW9_9NOSO</name>
<evidence type="ECO:0000313" key="5">
    <source>
        <dbReference type="Proteomes" id="UP000621307"/>
    </source>
</evidence>
<dbReference type="PANTHER" id="PTHR30204:SF97">
    <property type="entry name" value="MERR FAMILY REGULATORY PROTEIN"/>
    <property type="match status" value="1"/>
</dbReference>